<dbReference type="Proteomes" id="UP000187013">
    <property type="component" value="Unassembled WGS sequence"/>
</dbReference>
<organism evidence="9 10">
    <name type="scientific">Zygosaccharomyces rouxii</name>
    <dbReference type="NCBI Taxonomy" id="4956"/>
    <lineage>
        <taxon>Eukaryota</taxon>
        <taxon>Fungi</taxon>
        <taxon>Dikarya</taxon>
        <taxon>Ascomycota</taxon>
        <taxon>Saccharomycotina</taxon>
        <taxon>Saccharomycetes</taxon>
        <taxon>Saccharomycetales</taxon>
        <taxon>Saccharomycetaceae</taxon>
        <taxon>Zygosaccharomyces</taxon>
    </lineage>
</organism>
<dbReference type="PROSITE" id="PS00705">
    <property type="entry name" value="PROK_CO2_ANHYDRASE_2"/>
    <property type="match status" value="1"/>
</dbReference>
<comment type="similarity">
    <text evidence="1 8">Belongs to the beta-class carbonic anhydrase family.</text>
</comment>
<dbReference type="GO" id="GO:0015976">
    <property type="term" value="P:carbon utilization"/>
    <property type="evidence" value="ECO:0007669"/>
    <property type="project" value="InterPro"/>
</dbReference>
<keyword evidence="3 7" id="KW-0479">Metal-binding</keyword>
<comment type="catalytic activity">
    <reaction evidence="6 8">
        <text>hydrogencarbonate + H(+) = CO2 + H2O</text>
        <dbReference type="Rhea" id="RHEA:10748"/>
        <dbReference type="ChEBI" id="CHEBI:15377"/>
        <dbReference type="ChEBI" id="CHEBI:15378"/>
        <dbReference type="ChEBI" id="CHEBI:16526"/>
        <dbReference type="ChEBI" id="CHEBI:17544"/>
        <dbReference type="EC" id="4.2.1.1"/>
    </reaction>
</comment>
<dbReference type="EC" id="4.2.1.1" evidence="2 8"/>
<gene>
    <name evidence="9" type="ORF">ZYGR_0AK01090</name>
</gene>
<comment type="caution">
    <text evidence="9">The sequence shown here is derived from an EMBL/GenBank/DDBJ whole genome shotgun (WGS) entry which is preliminary data.</text>
</comment>
<comment type="cofactor">
    <cofactor evidence="7">
        <name>Zn(2+)</name>
        <dbReference type="ChEBI" id="CHEBI:29105"/>
    </cofactor>
    <text evidence="7">Binds 1 zinc ion per subunit.</text>
</comment>
<dbReference type="Pfam" id="PF00484">
    <property type="entry name" value="Pro_CA"/>
    <property type="match status" value="1"/>
</dbReference>
<reference evidence="9 10" key="1">
    <citation type="submission" date="2016-08" db="EMBL/GenBank/DDBJ databases">
        <title>Draft genome sequence of allopolyploid Zygosaccharomyces rouxii.</title>
        <authorList>
            <person name="Watanabe J."/>
            <person name="Uehara K."/>
            <person name="Mogi Y."/>
            <person name="Tsukioka Y."/>
        </authorList>
    </citation>
    <scope>NUCLEOTIDE SEQUENCE [LARGE SCALE GENOMIC DNA]</scope>
    <source>
        <strain evidence="9 10">NBRC 110957</strain>
    </source>
</reference>
<dbReference type="GO" id="GO:0004089">
    <property type="term" value="F:carbonate dehydratase activity"/>
    <property type="evidence" value="ECO:0007669"/>
    <property type="project" value="UniProtKB-UniRule"/>
</dbReference>
<sequence length="204" mass="22753">MFTLSHDSQLTDLLDANKEWAKSTSQQYPDLFPTNGRGQQPHTLFITCSDSRVNENCLGVLPGEVFSWRSVANICRPNDLPTLSTLEFAINCLKVNKIVLCGHTDCGGVNTCVSGKLNELRENKCNHLADHLQEVENTRLAYQEEIAASNDPARLLTIRHAERQFVHLITNPTVKRALQEGDLQVHALLYNVGTGLLEKLNSTE</sequence>
<accession>A0A1Q3AD04</accession>
<evidence type="ECO:0000313" key="9">
    <source>
        <dbReference type="EMBL" id="GAV53607.1"/>
    </source>
</evidence>
<name>A0A1Q3AD04_ZYGRO</name>
<dbReference type="GO" id="GO:0071244">
    <property type="term" value="P:cellular response to carbon dioxide"/>
    <property type="evidence" value="ECO:0007669"/>
    <property type="project" value="TreeGrafter"/>
</dbReference>
<evidence type="ECO:0000256" key="5">
    <source>
        <dbReference type="ARBA" id="ARBA00023239"/>
    </source>
</evidence>
<evidence type="ECO:0000256" key="2">
    <source>
        <dbReference type="ARBA" id="ARBA00012925"/>
    </source>
</evidence>
<feature type="binding site" evidence="7">
    <location>
        <position position="50"/>
    </location>
    <ligand>
        <name>Zn(2+)</name>
        <dbReference type="ChEBI" id="CHEBI:29105"/>
    </ligand>
</feature>
<dbReference type="OrthoDB" id="10248475at2759"/>
<evidence type="ECO:0000313" key="10">
    <source>
        <dbReference type="Proteomes" id="UP000187013"/>
    </source>
</evidence>
<proteinExistence type="inferred from homology"/>
<dbReference type="EMBL" id="BDGX01000037">
    <property type="protein sequence ID" value="GAV53607.1"/>
    <property type="molecule type" value="Genomic_DNA"/>
</dbReference>
<dbReference type="SUPFAM" id="SSF53056">
    <property type="entry name" value="beta-carbonic anhydrase, cab"/>
    <property type="match status" value="1"/>
</dbReference>
<dbReference type="Gene3D" id="3.40.1050.10">
    <property type="entry name" value="Carbonic anhydrase"/>
    <property type="match status" value="1"/>
</dbReference>
<dbReference type="InterPro" id="IPR015892">
    <property type="entry name" value="Carbonic_anhydrase_CS"/>
</dbReference>
<evidence type="ECO:0000256" key="1">
    <source>
        <dbReference type="ARBA" id="ARBA00006217"/>
    </source>
</evidence>
<feature type="binding site" evidence="7">
    <location>
        <position position="103"/>
    </location>
    <ligand>
        <name>Zn(2+)</name>
        <dbReference type="ChEBI" id="CHEBI:29105"/>
    </ligand>
</feature>
<evidence type="ECO:0000256" key="8">
    <source>
        <dbReference type="RuleBase" id="RU003956"/>
    </source>
</evidence>
<dbReference type="InterPro" id="IPR036874">
    <property type="entry name" value="Carbonic_anhydrase_sf"/>
</dbReference>
<dbReference type="PANTHER" id="PTHR11002">
    <property type="entry name" value="CARBONIC ANHYDRASE"/>
    <property type="match status" value="1"/>
</dbReference>
<evidence type="ECO:0000256" key="6">
    <source>
        <dbReference type="ARBA" id="ARBA00048348"/>
    </source>
</evidence>
<evidence type="ECO:0000256" key="3">
    <source>
        <dbReference type="ARBA" id="ARBA00022723"/>
    </source>
</evidence>
<evidence type="ECO:0000256" key="7">
    <source>
        <dbReference type="PIRSR" id="PIRSR601765-1"/>
    </source>
</evidence>
<feature type="binding site" evidence="7">
    <location>
        <position position="48"/>
    </location>
    <ligand>
        <name>Zn(2+)</name>
        <dbReference type="ChEBI" id="CHEBI:29105"/>
    </ligand>
</feature>
<dbReference type="SMART" id="SM00947">
    <property type="entry name" value="Pro_CA"/>
    <property type="match status" value="1"/>
</dbReference>
<evidence type="ECO:0000256" key="4">
    <source>
        <dbReference type="ARBA" id="ARBA00022833"/>
    </source>
</evidence>
<dbReference type="AlphaFoldDB" id="A0A1Q3AD04"/>
<keyword evidence="5 8" id="KW-0456">Lyase</keyword>
<keyword evidence="4 7" id="KW-0862">Zinc</keyword>
<dbReference type="GO" id="GO:0005737">
    <property type="term" value="C:cytoplasm"/>
    <property type="evidence" value="ECO:0007669"/>
    <property type="project" value="TreeGrafter"/>
</dbReference>
<comment type="function">
    <text evidence="8">Reversible hydration of carbon dioxide.</text>
</comment>
<feature type="binding site" evidence="7">
    <location>
        <position position="106"/>
    </location>
    <ligand>
        <name>Zn(2+)</name>
        <dbReference type="ChEBI" id="CHEBI:29105"/>
    </ligand>
</feature>
<dbReference type="GO" id="GO:0008270">
    <property type="term" value="F:zinc ion binding"/>
    <property type="evidence" value="ECO:0007669"/>
    <property type="project" value="UniProtKB-UniRule"/>
</dbReference>
<dbReference type="PANTHER" id="PTHR11002:SF76">
    <property type="entry name" value="CARBONIC ANHYDRASE"/>
    <property type="match status" value="1"/>
</dbReference>
<dbReference type="GO" id="GO:0034599">
    <property type="term" value="P:cellular response to oxidative stress"/>
    <property type="evidence" value="ECO:0007669"/>
    <property type="project" value="TreeGrafter"/>
</dbReference>
<protein>
    <recommendedName>
        <fullName evidence="2 8">Carbonic anhydrase</fullName>
        <ecNumber evidence="2 8">4.2.1.1</ecNumber>
    </recommendedName>
    <alternativeName>
        <fullName evidence="8">Carbonate dehydratase</fullName>
    </alternativeName>
</protein>
<dbReference type="InterPro" id="IPR001765">
    <property type="entry name" value="Carbonic_anhydrase"/>
</dbReference>